<keyword evidence="4" id="KW-0689">Ribosomal protein</keyword>
<evidence type="ECO:0000256" key="6">
    <source>
        <dbReference type="ARBA" id="ARBA00023274"/>
    </source>
</evidence>
<comment type="similarity">
    <text evidence="2">Belongs to the mitochondrion-specific ribosomal protein mL41 family.</text>
</comment>
<reference evidence="7" key="1">
    <citation type="journal article" date="2019" name="Beilstein J. Org. Chem.">
        <title>Nanangenines: drimane sesquiterpenoids as the dominant metabolite cohort of a novel Australian fungus, Aspergillus nanangensis.</title>
        <authorList>
            <person name="Lacey H.J."/>
            <person name="Gilchrist C.L.M."/>
            <person name="Crombie A."/>
            <person name="Kalaitzis J.A."/>
            <person name="Vuong D."/>
            <person name="Rutledge P.J."/>
            <person name="Turner P."/>
            <person name="Pitt J.I."/>
            <person name="Lacey E."/>
            <person name="Chooi Y.H."/>
            <person name="Piggott A.M."/>
        </authorList>
    </citation>
    <scope>NUCLEOTIDE SEQUENCE</scope>
    <source>
        <strain evidence="7">MST-FP2251</strain>
    </source>
</reference>
<dbReference type="Pfam" id="PF09809">
    <property type="entry name" value="MRP-L27"/>
    <property type="match status" value="1"/>
</dbReference>
<evidence type="ECO:0000313" key="7">
    <source>
        <dbReference type="EMBL" id="KAF9885784.1"/>
    </source>
</evidence>
<evidence type="ECO:0000256" key="4">
    <source>
        <dbReference type="ARBA" id="ARBA00022980"/>
    </source>
</evidence>
<evidence type="ECO:0000313" key="8">
    <source>
        <dbReference type="Proteomes" id="UP001194746"/>
    </source>
</evidence>
<name>A0AAD4CG23_ASPNN</name>
<evidence type="ECO:0000256" key="3">
    <source>
        <dbReference type="ARBA" id="ARBA00022946"/>
    </source>
</evidence>
<dbReference type="GO" id="GO:0005762">
    <property type="term" value="C:mitochondrial large ribosomal subunit"/>
    <property type="evidence" value="ECO:0007669"/>
    <property type="project" value="InterPro"/>
</dbReference>
<dbReference type="GO" id="GO:0006412">
    <property type="term" value="P:translation"/>
    <property type="evidence" value="ECO:0007669"/>
    <property type="project" value="TreeGrafter"/>
</dbReference>
<evidence type="ECO:0000256" key="1">
    <source>
        <dbReference type="ARBA" id="ARBA00004173"/>
    </source>
</evidence>
<comment type="subcellular location">
    <subcellularLocation>
        <location evidence="1">Mitochondrion</location>
    </subcellularLocation>
</comment>
<dbReference type="PANTHER" id="PTHR21338">
    <property type="entry name" value="MITOCHONDRIAL RIBOSOMAL PROTEIN L41"/>
    <property type="match status" value="1"/>
</dbReference>
<dbReference type="PANTHER" id="PTHR21338:SF0">
    <property type="entry name" value="LARGE RIBOSOMAL SUBUNIT PROTEIN ML41"/>
    <property type="match status" value="1"/>
</dbReference>
<gene>
    <name evidence="7" type="ORF">FE257_012366</name>
</gene>
<sequence>MARLRLTTKQVNGGYYKGNRTGSMGYFAKNGSYVIDWKKVRTYAVPENLDQFKLTPFVTKRMAPTKGKYTNELAKRGGVVTVERAFGAKDYLDMWASDNGREVLEQERLEKEPESTETTRQ</sequence>
<dbReference type="EMBL" id="VCAU01000089">
    <property type="protein sequence ID" value="KAF9885784.1"/>
    <property type="molecule type" value="Genomic_DNA"/>
</dbReference>
<dbReference type="GO" id="GO:0003735">
    <property type="term" value="F:structural constituent of ribosome"/>
    <property type="evidence" value="ECO:0007669"/>
    <property type="project" value="InterPro"/>
</dbReference>
<dbReference type="Proteomes" id="UP001194746">
    <property type="component" value="Unassembled WGS sequence"/>
</dbReference>
<keyword evidence="5" id="KW-0496">Mitochondrion</keyword>
<organism evidence="7 8">
    <name type="scientific">Aspergillus nanangensis</name>
    <dbReference type="NCBI Taxonomy" id="2582783"/>
    <lineage>
        <taxon>Eukaryota</taxon>
        <taxon>Fungi</taxon>
        <taxon>Dikarya</taxon>
        <taxon>Ascomycota</taxon>
        <taxon>Pezizomycotina</taxon>
        <taxon>Eurotiomycetes</taxon>
        <taxon>Eurotiomycetidae</taxon>
        <taxon>Eurotiales</taxon>
        <taxon>Aspergillaceae</taxon>
        <taxon>Aspergillus</taxon>
        <taxon>Aspergillus subgen. Circumdati</taxon>
    </lineage>
</organism>
<keyword evidence="3" id="KW-0809">Transit peptide</keyword>
<keyword evidence="8" id="KW-1185">Reference proteome</keyword>
<proteinExistence type="inferred from homology"/>
<protein>
    <recommendedName>
        <fullName evidence="9">50S ribosomal protein YmL27</fullName>
    </recommendedName>
</protein>
<dbReference type="AlphaFoldDB" id="A0AAD4CG23"/>
<comment type="caution">
    <text evidence="7">The sequence shown here is derived from an EMBL/GenBank/DDBJ whole genome shotgun (WGS) entry which is preliminary data.</text>
</comment>
<dbReference type="InterPro" id="IPR019189">
    <property type="entry name" value="Ribosomal_mL41"/>
</dbReference>
<evidence type="ECO:0000256" key="2">
    <source>
        <dbReference type="ARBA" id="ARBA00010152"/>
    </source>
</evidence>
<evidence type="ECO:0000256" key="5">
    <source>
        <dbReference type="ARBA" id="ARBA00023128"/>
    </source>
</evidence>
<keyword evidence="6" id="KW-0687">Ribonucleoprotein</keyword>
<accession>A0AAD4CG23</accession>
<reference evidence="7" key="2">
    <citation type="submission" date="2020-02" db="EMBL/GenBank/DDBJ databases">
        <authorList>
            <person name="Gilchrist C.L.M."/>
            <person name="Chooi Y.-H."/>
        </authorList>
    </citation>
    <scope>NUCLEOTIDE SEQUENCE</scope>
    <source>
        <strain evidence="7">MST-FP2251</strain>
    </source>
</reference>
<evidence type="ECO:0008006" key="9">
    <source>
        <dbReference type="Google" id="ProtNLM"/>
    </source>
</evidence>